<gene>
    <name evidence="1" type="ORF">S06H3_42834</name>
</gene>
<organism evidence="1">
    <name type="scientific">marine sediment metagenome</name>
    <dbReference type="NCBI Taxonomy" id="412755"/>
    <lineage>
        <taxon>unclassified sequences</taxon>
        <taxon>metagenomes</taxon>
        <taxon>ecological metagenomes</taxon>
    </lineage>
</organism>
<name>X1PH93_9ZZZZ</name>
<accession>X1PH93</accession>
<evidence type="ECO:0000313" key="1">
    <source>
        <dbReference type="EMBL" id="GAI41856.1"/>
    </source>
</evidence>
<comment type="caution">
    <text evidence="1">The sequence shown here is derived from an EMBL/GenBank/DDBJ whole genome shotgun (WGS) entry which is preliminary data.</text>
</comment>
<dbReference type="AlphaFoldDB" id="X1PH93"/>
<reference evidence="1" key="1">
    <citation type="journal article" date="2014" name="Front. Microbiol.">
        <title>High frequency of phylogenetically diverse reductive dehalogenase-homologous genes in deep subseafloor sedimentary metagenomes.</title>
        <authorList>
            <person name="Kawai M."/>
            <person name="Futagami T."/>
            <person name="Toyoda A."/>
            <person name="Takaki Y."/>
            <person name="Nishi S."/>
            <person name="Hori S."/>
            <person name="Arai W."/>
            <person name="Tsubouchi T."/>
            <person name="Morono Y."/>
            <person name="Uchiyama I."/>
            <person name="Ito T."/>
            <person name="Fujiyama A."/>
            <person name="Inagaki F."/>
            <person name="Takami H."/>
        </authorList>
    </citation>
    <scope>NUCLEOTIDE SEQUENCE</scope>
    <source>
        <strain evidence="1">Expedition CK06-06</strain>
    </source>
</reference>
<dbReference type="EMBL" id="BARV01026517">
    <property type="protein sequence ID" value="GAI41856.1"/>
    <property type="molecule type" value="Genomic_DNA"/>
</dbReference>
<proteinExistence type="predicted"/>
<protein>
    <submittedName>
        <fullName evidence="1">Uncharacterized protein</fullName>
    </submittedName>
</protein>
<sequence>MLSTEELLDIKSKQVSTLLDIMILQHHTEQQNKMLDFIEMLMSIIVVQHHVIANYESARKR</sequence>